<dbReference type="PANTHER" id="PTHR11088">
    <property type="entry name" value="TRNA DIMETHYLALLYLTRANSFERASE"/>
    <property type="match status" value="1"/>
</dbReference>
<dbReference type="InterPro" id="IPR027417">
    <property type="entry name" value="P-loop_NTPase"/>
</dbReference>
<feature type="region of interest" description="Interaction with substrate tRNA" evidence="10">
    <location>
        <begin position="166"/>
        <end position="170"/>
    </location>
</feature>
<comment type="caution">
    <text evidence="10">Lacks conserved residue(s) required for the propagation of feature annotation.</text>
</comment>
<evidence type="ECO:0000256" key="4">
    <source>
        <dbReference type="ARBA" id="ARBA00022679"/>
    </source>
</evidence>
<keyword evidence="8 10" id="KW-0460">Magnesium</keyword>
<comment type="similarity">
    <text evidence="3 10 13">Belongs to the IPP transferase family.</text>
</comment>
<evidence type="ECO:0000256" key="11">
    <source>
        <dbReference type="RuleBase" id="RU003783"/>
    </source>
</evidence>
<evidence type="ECO:0000256" key="8">
    <source>
        <dbReference type="ARBA" id="ARBA00022842"/>
    </source>
</evidence>
<dbReference type="InterPro" id="IPR039657">
    <property type="entry name" value="Dimethylallyltransferase"/>
</dbReference>
<sequence length="316" mass="34952">MPCHRQDPRPLAIFLMGPTAAGKTDAAIALHERLGCELISVDSAMIYRQMDIGTAKPSAQELARAPHRLIDILDPAQTYSAADFRRDALVEMAAITARGRIPLLVGGTMLYFKTLLEGNGGLPPSDPALRAALEAEAQSRGLAELHRELAALDPQSAARIHPNDPQRLLRALEVQRQTGRSLTEHWRAQRFEPLPWRVLQLALVPGERAALHARIEARFDAMLAAGLVEEVAALRARGDLSAAMPSMRSVGYRQLWRYLDGKCDWATMRAQGIIATRQLAKRQLTWLRSWPELHTVEVPRDDIVAALLKIVRGDGT</sequence>
<keyword evidence="5 10" id="KW-0819">tRNA processing</keyword>
<feature type="binding site" evidence="10">
    <location>
        <begin position="19"/>
        <end position="24"/>
    </location>
    <ligand>
        <name>substrate</name>
    </ligand>
</feature>
<dbReference type="SUPFAM" id="SSF52540">
    <property type="entry name" value="P-loop containing nucleoside triphosphate hydrolases"/>
    <property type="match status" value="1"/>
</dbReference>
<comment type="subunit">
    <text evidence="10">Monomer.</text>
</comment>
<dbReference type="PANTHER" id="PTHR11088:SF60">
    <property type="entry name" value="TRNA DIMETHYLALLYLTRANSFERASE"/>
    <property type="match status" value="1"/>
</dbReference>
<evidence type="ECO:0000256" key="6">
    <source>
        <dbReference type="ARBA" id="ARBA00022741"/>
    </source>
</evidence>
<keyword evidence="4 10" id="KW-0808">Transferase</keyword>
<evidence type="ECO:0000256" key="2">
    <source>
        <dbReference type="ARBA" id="ARBA00003213"/>
    </source>
</evidence>
<dbReference type="AlphaFoldDB" id="A0A172YDU2"/>
<comment type="catalytic activity">
    <reaction evidence="9 10 11">
        <text>adenosine(37) in tRNA + dimethylallyl diphosphate = N(6)-dimethylallyladenosine(37) in tRNA + diphosphate</text>
        <dbReference type="Rhea" id="RHEA:26482"/>
        <dbReference type="Rhea" id="RHEA-COMP:10162"/>
        <dbReference type="Rhea" id="RHEA-COMP:10375"/>
        <dbReference type="ChEBI" id="CHEBI:33019"/>
        <dbReference type="ChEBI" id="CHEBI:57623"/>
        <dbReference type="ChEBI" id="CHEBI:74411"/>
        <dbReference type="ChEBI" id="CHEBI:74415"/>
        <dbReference type="EC" id="2.5.1.75"/>
    </reaction>
</comment>
<evidence type="ECO:0000256" key="10">
    <source>
        <dbReference type="HAMAP-Rule" id="MF_00185"/>
    </source>
</evidence>
<dbReference type="Gene3D" id="1.10.20.140">
    <property type="match status" value="1"/>
</dbReference>
<evidence type="ECO:0000313" key="14">
    <source>
        <dbReference type="EMBL" id="ANF57407.1"/>
    </source>
</evidence>
<gene>
    <name evidence="10" type="primary">miaA</name>
    <name evidence="14" type="ORF">A5892_07960</name>
</gene>
<comment type="function">
    <text evidence="2 10 12">Catalyzes the transfer of a dimethylallyl group onto the adenine at position 37 in tRNAs that read codons beginning with uridine, leading to the formation of N6-(dimethylallyl)adenosine (i(6)A).</text>
</comment>
<keyword evidence="15" id="KW-1185">Reference proteome</keyword>
<dbReference type="Pfam" id="PF01715">
    <property type="entry name" value="IPPT"/>
    <property type="match status" value="1"/>
</dbReference>
<name>A0A172YDU2_9GAMM</name>
<evidence type="ECO:0000256" key="12">
    <source>
        <dbReference type="RuleBase" id="RU003784"/>
    </source>
</evidence>
<keyword evidence="7 10" id="KW-0067">ATP-binding</keyword>
<protein>
    <recommendedName>
        <fullName evidence="10">tRNA dimethylallyltransferase</fullName>
        <ecNumber evidence="10">2.5.1.75</ecNumber>
    </recommendedName>
    <alternativeName>
        <fullName evidence="10">Dimethylallyl diphosphate:tRNA dimethylallyltransferase</fullName>
        <shortName evidence="10">DMAPP:tRNA dimethylallyltransferase</shortName>
        <shortName evidence="10">DMATase</shortName>
    </alternativeName>
    <alternativeName>
        <fullName evidence="10">Isopentenyl-diphosphate:tRNA isopentenyltransferase</fullName>
        <shortName evidence="10">IPP transferase</shortName>
        <shortName evidence="10">IPPT</shortName>
        <shortName evidence="10">IPTase</shortName>
    </alternativeName>
</protein>
<dbReference type="GO" id="GO:0006400">
    <property type="term" value="P:tRNA modification"/>
    <property type="evidence" value="ECO:0007669"/>
    <property type="project" value="TreeGrafter"/>
</dbReference>
<dbReference type="InterPro" id="IPR018022">
    <property type="entry name" value="IPT"/>
</dbReference>
<evidence type="ECO:0000256" key="9">
    <source>
        <dbReference type="ARBA" id="ARBA00049563"/>
    </source>
</evidence>
<dbReference type="GO" id="GO:0052381">
    <property type="term" value="F:tRNA dimethylallyltransferase activity"/>
    <property type="evidence" value="ECO:0007669"/>
    <property type="project" value="UniProtKB-UniRule"/>
</dbReference>
<dbReference type="EC" id="2.5.1.75" evidence="10"/>
<proteinExistence type="inferred from homology"/>
<dbReference type="HAMAP" id="MF_00185">
    <property type="entry name" value="IPP_trans"/>
    <property type="match status" value="1"/>
</dbReference>
<dbReference type="KEGG" id="haa:A5892_07960"/>
<evidence type="ECO:0000313" key="15">
    <source>
        <dbReference type="Proteomes" id="UP000077875"/>
    </source>
</evidence>
<feature type="region of interest" description="Interaction with substrate tRNA" evidence="10">
    <location>
        <begin position="42"/>
        <end position="45"/>
    </location>
</feature>
<organism evidence="14 15">
    <name type="scientific">Halotalea alkalilenta</name>
    <dbReference type="NCBI Taxonomy" id="376489"/>
    <lineage>
        <taxon>Bacteria</taxon>
        <taxon>Pseudomonadati</taxon>
        <taxon>Pseudomonadota</taxon>
        <taxon>Gammaproteobacteria</taxon>
        <taxon>Oceanospirillales</taxon>
        <taxon>Halomonadaceae</taxon>
        <taxon>Halotalea</taxon>
    </lineage>
</organism>
<feature type="site" description="Interaction with substrate tRNA" evidence="10">
    <location>
        <position position="108"/>
    </location>
</feature>
<reference evidence="14 15" key="1">
    <citation type="submission" date="2016-04" db="EMBL/GenBank/DDBJ databases">
        <title>Complete Genome Sequence of Halotalea alkalilenta IHB B 13600.</title>
        <authorList>
            <person name="Swarnkar M.K."/>
            <person name="Sharma A."/>
            <person name="Kaushal K."/>
            <person name="Soni R."/>
            <person name="Rana S."/>
            <person name="Singh A.K."/>
            <person name="Gulati A."/>
        </authorList>
    </citation>
    <scope>NUCLEOTIDE SEQUENCE [LARGE SCALE GENOMIC DNA]</scope>
    <source>
        <strain evidence="14 15">IHB B 13600</strain>
    </source>
</reference>
<evidence type="ECO:0000256" key="3">
    <source>
        <dbReference type="ARBA" id="ARBA00005842"/>
    </source>
</evidence>
<evidence type="ECO:0000256" key="5">
    <source>
        <dbReference type="ARBA" id="ARBA00022694"/>
    </source>
</evidence>
<dbReference type="Gene3D" id="3.40.50.300">
    <property type="entry name" value="P-loop containing nucleotide triphosphate hydrolases"/>
    <property type="match status" value="1"/>
</dbReference>
<keyword evidence="6 10" id="KW-0547">Nucleotide-binding</keyword>
<accession>A0A172YDU2</accession>
<feature type="site" description="Interaction with substrate tRNA" evidence="10">
    <location>
        <position position="130"/>
    </location>
</feature>
<dbReference type="FunFam" id="1.10.20.140:FF:000001">
    <property type="entry name" value="tRNA dimethylallyltransferase"/>
    <property type="match status" value="1"/>
</dbReference>
<dbReference type="EMBL" id="CP015243">
    <property type="protein sequence ID" value="ANF57407.1"/>
    <property type="molecule type" value="Genomic_DNA"/>
</dbReference>
<evidence type="ECO:0000256" key="13">
    <source>
        <dbReference type="RuleBase" id="RU003785"/>
    </source>
</evidence>
<evidence type="ECO:0000256" key="7">
    <source>
        <dbReference type="ARBA" id="ARBA00022840"/>
    </source>
</evidence>
<feature type="binding site" evidence="10">
    <location>
        <begin position="17"/>
        <end position="24"/>
    </location>
    <ligand>
        <name>ATP</name>
        <dbReference type="ChEBI" id="CHEBI:30616"/>
    </ligand>
</feature>
<comment type="cofactor">
    <cofactor evidence="1 10">
        <name>Mg(2+)</name>
        <dbReference type="ChEBI" id="CHEBI:18420"/>
    </cofactor>
</comment>
<evidence type="ECO:0000256" key="1">
    <source>
        <dbReference type="ARBA" id="ARBA00001946"/>
    </source>
</evidence>
<dbReference type="GO" id="GO:0005524">
    <property type="term" value="F:ATP binding"/>
    <property type="evidence" value="ECO:0007669"/>
    <property type="project" value="UniProtKB-UniRule"/>
</dbReference>
<dbReference type="Proteomes" id="UP000077875">
    <property type="component" value="Chromosome"/>
</dbReference>
<dbReference type="NCBIfam" id="TIGR00174">
    <property type="entry name" value="miaA"/>
    <property type="match status" value="1"/>
</dbReference>
<dbReference type="STRING" id="376489.A5892_07960"/>